<sequence length="118" mass="13146">MGTSIKIVGLDNLNRKLRKNATLNDVKTVVSTNGNRLERDIKANTKVAYVKGYSEQNTADSVNGNPLDGGMSYEAGIAMKYNPYTEFGTRFMEPEPVVKPAIEKVGAQFERDMRRLTE</sequence>
<organism evidence="1">
    <name type="scientific">Siphoviridae sp. ctub511</name>
    <dbReference type="NCBI Taxonomy" id="2825714"/>
    <lineage>
        <taxon>Viruses</taxon>
        <taxon>Duplodnaviria</taxon>
        <taxon>Heunggongvirae</taxon>
        <taxon>Uroviricota</taxon>
        <taxon>Caudoviricetes</taxon>
    </lineage>
</organism>
<reference evidence="1" key="1">
    <citation type="journal article" date="2021" name="Proc. Natl. Acad. Sci. U.S.A.">
        <title>A Catalog of Tens of Thousands of Viruses from Human Metagenomes Reveals Hidden Associations with Chronic Diseases.</title>
        <authorList>
            <person name="Tisza M.J."/>
            <person name="Buck C.B."/>
        </authorList>
    </citation>
    <scope>NUCLEOTIDE SEQUENCE</scope>
    <source>
        <strain evidence="1">Ctub511</strain>
    </source>
</reference>
<evidence type="ECO:0000313" key="1">
    <source>
        <dbReference type="EMBL" id="DAF88105.1"/>
    </source>
</evidence>
<dbReference type="InterPro" id="IPR010064">
    <property type="entry name" value="HK97-gp10_tail"/>
</dbReference>
<accession>A0A8S5U0X0</accession>
<name>A0A8S5U0X0_9CAUD</name>
<dbReference type="NCBIfam" id="TIGR01725">
    <property type="entry name" value="phge_HK97_gp10"/>
    <property type="match status" value="1"/>
</dbReference>
<dbReference type="EMBL" id="BK015978">
    <property type="protein sequence ID" value="DAF88105.1"/>
    <property type="molecule type" value="Genomic_DNA"/>
</dbReference>
<proteinExistence type="predicted"/>
<protein>
    <submittedName>
        <fullName evidence="1">Type I neck protein</fullName>
    </submittedName>
</protein>